<organism evidence="3 4">
    <name type="scientific">Fodinisporobacter ferrooxydans</name>
    <dbReference type="NCBI Taxonomy" id="2901836"/>
    <lineage>
        <taxon>Bacteria</taxon>
        <taxon>Bacillati</taxon>
        <taxon>Bacillota</taxon>
        <taxon>Bacilli</taxon>
        <taxon>Bacillales</taxon>
        <taxon>Alicyclobacillaceae</taxon>
        <taxon>Fodinisporobacter</taxon>
    </lineage>
</organism>
<gene>
    <name evidence="3" type="ORF">LSG31_15950</name>
</gene>
<accession>A0ABY4CFT2</accession>
<name>A0ABY4CFT2_9BACL</name>
<keyword evidence="2" id="KW-0472">Membrane</keyword>
<protein>
    <submittedName>
        <fullName evidence="3">Endolytic transglycosylase MltG</fullName>
    </submittedName>
</protein>
<evidence type="ECO:0000256" key="1">
    <source>
        <dbReference type="SAM" id="Coils"/>
    </source>
</evidence>
<dbReference type="RefSeq" id="WP_347436069.1">
    <property type="nucleotide sequence ID" value="NZ_CP089291.1"/>
</dbReference>
<evidence type="ECO:0000313" key="4">
    <source>
        <dbReference type="Proteomes" id="UP000830167"/>
    </source>
</evidence>
<evidence type="ECO:0000256" key="2">
    <source>
        <dbReference type="SAM" id="Phobius"/>
    </source>
</evidence>
<feature type="coiled-coil region" evidence="1">
    <location>
        <begin position="69"/>
        <end position="96"/>
    </location>
</feature>
<proteinExistence type="predicted"/>
<reference evidence="3" key="1">
    <citation type="submission" date="2021-12" db="EMBL/GenBank/DDBJ databases">
        <title>Alicyclobacillaceae gen. nov., sp. nov., isolated from chalcocite enrichment system.</title>
        <authorList>
            <person name="Jiang Z."/>
        </authorList>
    </citation>
    <scope>NUCLEOTIDE SEQUENCE</scope>
    <source>
        <strain evidence="3">MYW30-H2</strain>
    </source>
</reference>
<dbReference type="Gene3D" id="3.30.1490.480">
    <property type="entry name" value="Endolytic murein transglycosylase"/>
    <property type="match status" value="1"/>
</dbReference>
<dbReference type="EMBL" id="CP089291">
    <property type="protein sequence ID" value="UOF89382.1"/>
    <property type="molecule type" value="Genomic_DNA"/>
</dbReference>
<keyword evidence="1" id="KW-0175">Coiled coil</keyword>
<keyword evidence="2" id="KW-1133">Transmembrane helix</keyword>
<dbReference type="Proteomes" id="UP000830167">
    <property type="component" value="Chromosome"/>
</dbReference>
<keyword evidence="4" id="KW-1185">Reference proteome</keyword>
<sequence length="166" mass="18185">MWRERTFYIGCSIGIWSACILGAILFFTQYQGDTGNQSASPDKNPAYTTQQIQQLAASRHLVVLTQDAYAAQKKQLTQLQGQLKQLQQTIAASSSRSNVGKNQVYVAIQPGLTVSETGELLNKAGVIDDVSSFVQATNQLHSFIKAGVYAFPMHTDNQTVLTIITK</sequence>
<evidence type="ECO:0000313" key="3">
    <source>
        <dbReference type="EMBL" id="UOF89382.1"/>
    </source>
</evidence>
<keyword evidence="2" id="KW-0812">Transmembrane</keyword>
<feature type="transmembrane region" description="Helical" evidence="2">
    <location>
        <begin position="7"/>
        <end position="27"/>
    </location>
</feature>
<dbReference type="PROSITE" id="PS51257">
    <property type="entry name" value="PROKAR_LIPOPROTEIN"/>
    <property type="match status" value="1"/>
</dbReference>